<feature type="transmembrane region" description="Helical" evidence="1">
    <location>
        <begin position="40"/>
        <end position="61"/>
    </location>
</feature>
<accession>A0A841U314</accession>
<proteinExistence type="predicted"/>
<gene>
    <name evidence="3" type="ORF">H7B90_26410</name>
</gene>
<comment type="caution">
    <text evidence="3">The sequence shown here is derived from an EMBL/GenBank/DDBJ whole genome shotgun (WGS) entry which is preliminary data.</text>
</comment>
<keyword evidence="1" id="KW-0812">Transmembrane</keyword>
<evidence type="ECO:0000313" key="3">
    <source>
        <dbReference type="EMBL" id="MBB6694935.1"/>
    </source>
</evidence>
<dbReference type="RefSeq" id="WP_185138898.1">
    <property type="nucleotide sequence ID" value="NZ_BORM01000007.1"/>
</dbReference>
<keyword evidence="1" id="KW-1133">Transmembrane helix</keyword>
<evidence type="ECO:0000313" key="4">
    <source>
        <dbReference type="Proteomes" id="UP000553776"/>
    </source>
</evidence>
<dbReference type="Pfam" id="PF19701">
    <property type="entry name" value="DUF6199"/>
    <property type="match status" value="1"/>
</dbReference>
<dbReference type="InterPro" id="IPR045679">
    <property type="entry name" value="DUF6199"/>
</dbReference>
<reference evidence="3 4" key="1">
    <citation type="submission" date="2020-08" db="EMBL/GenBank/DDBJ databases">
        <title>Cohnella phylogeny.</title>
        <authorList>
            <person name="Dunlap C."/>
        </authorList>
    </citation>
    <scope>NUCLEOTIDE SEQUENCE [LARGE SCALE GENOMIC DNA]</scope>
    <source>
        <strain evidence="3 4">DSM 25239</strain>
    </source>
</reference>
<name>A0A841U314_9BACL</name>
<dbReference type="EMBL" id="JACJVR010000107">
    <property type="protein sequence ID" value="MBB6694935.1"/>
    <property type="molecule type" value="Genomic_DNA"/>
</dbReference>
<protein>
    <recommendedName>
        <fullName evidence="2">DUF6199 domain-containing protein</fullName>
    </recommendedName>
</protein>
<keyword evidence="1" id="KW-0472">Membrane</keyword>
<evidence type="ECO:0000259" key="2">
    <source>
        <dbReference type="Pfam" id="PF19701"/>
    </source>
</evidence>
<dbReference type="AlphaFoldDB" id="A0A841U314"/>
<feature type="domain" description="DUF6199" evidence="2">
    <location>
        <begin position="5"/>
        <end position="62"/>
    </location>
</feature>
<keyword evidence="4" id="KW-1185">Reference proteome</keyword>
<sequence length="180" mass="19040">MQTLVGLILMAAGALGAISPYSAWYLSTGWKFKDAEPSEAALLMNRLGGIAGVIVGLVVLVSSCSMAGGERAVVEQFKNSLLAGEVRDIKVGFVEARSLSKEDLDRAVELMAKSPMSAFDPGNSYGSSGAATIYYEDGTTDELVLFGPSGGIELHPSSGKAYRFESPELESLFRSRMDGT</sequence>
<evidence type="ECO:0000256" key="1">
    <source>
        <dbReference type="SAM" id="Phobius"/>
    </source>
</evidence>
<organism evidence="3 4">
    <name type="scientific">Cohnella xylanilytica</name>
    <dbReference type="NCBI Taxonomy" id="557555"/>
    <lineage>
        <taxon>Bacteria</taxon>
        <taxon>Bacillati</taxon>
        <taxon>Bacillota</taxon>
        <taxon>Bacilli</taxon>
        <taxon>Bacillales</taxon>
        <taxon>Paenibacillaceae</taxon>
        <taxon>Cohnella</taxon>
    </lineage>
</organism>
<dbReference type="Proteomes" id="UP000553776">
    <property type="component" value="Unassembled WGS sequence"/>
</dbReference>